<keyword evidence="2" id="KW-1185">Reference proteome</keyword>
<sequence>MAVQKYKVALFLAVALVAAPSASYAADAGYTAATTAPATPAADAGYTPATTAPATPAADAASTAPATPAGYTAATAPASPAGYTVPGTQPKATTEEQKLIENINAGFKEAEAAAATVPAANKYETFVSTFATASNKAFGEALTTGGANTSSKSQLTDKLDAATKLAYDAAQGATPEAKYDAYVATLSEALRIISGTLQVHALKPAAEEVKAIPAGELVVIDKIDAAFKAAATQANAAPANDKFTVFETAFNKAIKDSTGGTYETYKFVPGLEAAVKQAYAATVASVPEVKYAVFETALKKAITAMAEAEKEAEPAAAVTATATTAAGATAGAGAPAAGGYKV</sequence>
<proteinExistence type="predicted"/>
<organism evidence="1 2">
    <name type="scientific">Avena sativa</name>
    <name type="common">Oat</name>
    <dbReference type="NCBI Taxonomy" id="4498"/>
    <lineage>
        <taxon>Eukaryota</taxon>
        <taxon>Viridiplantae</taxon>
        <taxon>Streptophyta</taxon>
        <taxon>Embryophyta</taxon>
        <taxon>Tracheophyta</taxon>
        <taxon>Spermatophyta</taxon>
        <taxon>Magnoliopsida</taxon>
        <taxon>Liliopsida</taxon>
        <taxon>Poales</taxon>
        <taxon>Poaceae</taxon>
        <taxon>BOP clade</taxon>
        <taxon>Pooideae</taxon>
        <taxon>Poodae</taxon>
        <taxon>Poeae</taxon>
        <taxon>Poeae Chloroplast Group 1 (Aveneae type)</taxon>
        <taxon>Aveninae</taxon>
        <taxon>Avena</taxon>
    </lineage>
</organism>
<dbReference type="EnsemblPlants" id="AVESA.00010b.r2.6CG1118930.1">
    <property type="protein sequence ID" value="AVESA.00010b.r2.6CG1118930.1.CDS.1"/>
    <property type="gene ID" value="AVESA.00010b.r2.6CG1118930"/>
</dbReference>
<reference evidence="1" key="1">
    <citation type="submission" date="2021-05" db="EMBL/GenBank/DDBJ databases">
        <authorList>
            <person name="Scholz U."/>
            <person name="Mascher M."/>
            <person name="Fiebig A."/>
        </authorList>
    </citation>
    <scope>NUCLEOTIDE SEQUENCE [LARGE SCALE GENOMIC DNA]</scope>
</reference>
<accession>A0ACD5Z8B9</accession>
<reference evidence="1" key="2">
    <citation type="submission" date="2025-09" db="UniProtKB">
        <authorList>
            <consortium name="EnsemblPlants"/>
        </authorList>
    </citation>
    <scope>IDENTIFICATION</scope>
</reference>
<protein>
    <submittedName>
        <fullName evidence="1">Uncharacterized protein</fullName>
    </submittedName>
</protein>
<name>A0ACD5Z8B9_AVESA</name>
<evidence type="ECO:0000313" key="2">
    <source>
        <dbReference type="Proteomes" id="UP001732700"/>
    </source>
</evidence>
<evidence type="ECO:0000313" key="1">
    <source>
        <dbReference type="EnsemblPlants" id="AVESA.00010b.r2.6CG1118930.1.CDS.1"/>
    </source>
</evidence>
<dbReference type="Proteomes" id="UP001732700">
    <property type="component" value="Chromosome 6C"/>
</dbReference>